<evidence type="ECO:0000313" key="3">
    <source>
        <dbReference type="EMBL" id="KAK0170376.1"/>
    </source>
</evidence>
<gene>
    <name evidence="3" type="ORF">PV328_010944</name>
</gene>
<comment type="caution">
    <text evidence="3">The sequence shown here is derived from an EMBL/GenBank/DDBJ whole genome shotgun (WGS) entry which is preliminary data.</text>
</comment>
<proteinExistence type="predicted"/>
<feature type="domain" description="Thioredoxin" evidence="2">
    <location>
        <begin position="656"/>
        <end position="740"/>
    </location>
</feature>
<dbReference type="CDD" id="cd02981">
    <property type="entry name" value="PDI_b_family"/>
    <property type="match status" value="1"/>
</dbReference>
<dbReference type="Pfam" id="PF00085">
    <property type="entry name" value="Thioredoxin"/>
    <property type="match status" value="1"/>
</dbReference>
<reference evidence="3" key="1">
    <citation type="journal article" date="2023" name="bioRxiv">
        <title>Scaffold-level genome assemblies of two parasitoid biocontrol wasps reveal the parthenogenesis mechanism and an associated novel virus.</title>
        <authorList>
            <person name="Inwood S."/>
            <person name="Skelly J."/>
            <person name="Guhlin J."/>
            <person name="Harrop T."/>
            <person name="Goldson S."/>
            <person name="Dearden P."/>
        </authorList>
    </citation>
    <scope>NUCLEOTIDE SEQUENCE</scope>
    <source>
        <strain evidence="3">Irish</strain>
        <tissue evidence="3">Whole body</tissue>
    </source>
</reference>
<dbReference type="InterPro" id="IPR036249">
    <property type="entry name" value="Thioredoxin-like_sf"/>
</dbReference>
<dbReference type="InterPro" id="IPR052792">
    <property type="entry name" value="Thioredoxin_dom-contain_11"/>
</dbReference>
<evidence type="ECO:0000313" key="4">
    <source>
        <dbReference type="Proteomes" id="UP001168990"/>
    </source>
</evidence>
<dbReference type="InterPro" id="IPR013766">
    <property type="entry name" value="Thioredoxin_domain"/>
</dbReference>
<reference evidence="3" key="2">
    <citation type="submission" date="2023-03" db="EMBL/GenBank/DDBJ databases">
        <authorList>
            <person name="Inwood S.N."/>
            <person name="Skelly J.G."/>
            <person name="Guhlin J."/>
            <person name="Harrop T.W.R."/>
            <person name="Goldson S.G."/>
            <person name="Dearden P.K."/>
        </authorList>
    </citation>
    <scope>NUCLEOTIDE SEQUENCE</scope>
    <source>
        <strain evidence="3">Irish</strain>
        <tissue evidence="3">Whole body</tissue>
    </source>
</reference>
<evidence type="ECO:0000259" key="2">
    <source>
        <dbReference type="Pfam" id="PF00085"/>
    </source>
</evidence>
<dbReference type="Proteomes" id="UP001168990">
    <property type="component" value="Unassembled WGS sequence"/>
</dbReference>
<dbReference type="SUPFAM" id="SSF52833">
    <property type="entry name" value="Thioredoxin-like"/>
    <property type="match status" value="2"/>
</dbReference>
<sequence length="899" mass="104188">MSTETQEITGSTRNGDNTNTITTEPGSCDVANEFTSNPSIEEKIVSKMFSCSRETICLILAVTFSLAFAALHSAPPKISKPPAAKPFFHQNSIIIDFYKGQLNAMIERGSDAELNFVMYYAPWDAESQMVRHEFERVAHYYHSKIFFSAINCWQPGSECRKQYSKIQSYPVLVLYPTRGTGIQYKGIYSAPYIMRFLNAYLKPIHRISNHKDLMELLVDNDAMLVGFFDFRGPAVSPGYREFYKAAIRALERDPNRDVIFAAVTSANVAFAEFNIEHTPSASLYLWNESLIYPEDKLWTSENLLHWMERSIHKVSLWLQPPGVKSSTLAPYLQDGPVLLLFTPRNPLHPTNYNHDLLREIALEYYSCGDDVLAEQLTKRLRMKRENSIEQHREKSKRCLEITDDTIIQPPPPLPVSISIQQWINNSCCAQVYINKCLLCERDNSPKNNVCNIAPSKIDEFCKRTDVFNILNTQNSEEYYSCCDNYRLSEPNDPEIQYFSSRINENDSRSAIAVRLRYIQDECTYFLAGDKYHYPIFPEETKEQYSTIKLDTSACDMNRTMAFISIDSLNYHHFAEGLGINILQMRDKTAVVILDSLRESQYLMSDKLSRKSLLTFINNYNNGSLSRTLRSDSIRQYRRDLKIDSCKNKKSSEVCIQELNTETFFNTILDRTKDVVVMYHSPYCAFCSAVSFVYLTVANLLSKVNHIVFVRIDGDSNDLPWEYTMNRYPSILFFPAKRKEDSTIFSDSLPITVPNLLNFILANLENDIHIEALINICNKGSGESPNDCVARIRRYCLEVIHNYLKNYRKLLRHSNNSRQFNSKLLNKRREILLKLEHIRDIHLILSIVEDLKKDVEKYNDLINKFHIYYKNLEMINNRTMDVYKQDTIALKKQKYINDEL</sequence>
<dbReference type="PANTHER" id="PTHR46497:SF1">
    <property type="entry name" value="THIOREDOXIN DOMAIN-CONTAINING PROTEIN 11"/>
    <property type="match status" value="1"/>
</dbReference>
<name>A0AA39FJ33_9HYME</name>
<dbReference type="PANTHER" id="PTHR46497">
    <property type="entry name" value="THIOREDOXIN DOMAIN-CONTAINING PROTEIN 11"/>
    <property type="match status" value="1"/>
</dbReference>
<dbReference type="Gene3D" id="3.40.30.10">
    <property type="entry name" value="Glutaredoxin"/>
    <property type="match status" value="3"/>
</dbReference>
<dbReference type="EMBL" id="JAQQBS010000004">
    <property type="protein sequence ID" value="KAK0170376.1"/>
    <property type="molecule type" value="Genomic_DNA"/>
</dbReference>
<organism evidence="3 4">
    <name type="scientific">Microctonus aethiopoides</name>
    <dbReference type="NCBI Taxonomy" id="144406"/>
    <lineage>
        <taxon>Eukaryota</taxon>
        <taxon>Metazoa</taxon>
        <taxon>Ecdysozoa</taxon>
        <taxon>Arthropoda</taxon>
        <taxon>Hexapoda</taxon>
        <taxon>Insecta</taxon>
        <taxon>Pterygota</taxon>
        <taxon>Neoptera</taxon>
        <taxon>Endopterygota</taxon>
        <taxon>Hymenoptera</taxon>
        <taxon>Apocrita</taxon>
        <taxon>Ichneumonoidea</taxon>
        <taxon>Braconidae</taxon>
        <taxon>Euphorinae</taxon>
        <taxon>Microctonus</taxon>
    </lineage>
</organism>
<dbReference type="AlphaFoldDB" id="A0AA39FJ33"/>
<protein>
    <recommendedName>
        <fullName evidence="2">Thioredoxin domain-containing protein</fullName>
    </recommendedName>
</protein>
<keyword evidence="4" id="KW-1185">Reference proteome</keyword>
<accession>A0AA39FJ33</accession>
<feature type="region of interest" description="Disordered" evidence="1">
    <location>
        <begin position="1"/>
        <end position="24"/>
    </location>
</feature>
<evidence type="ECO:0000256" key="1">
    <source>
        <dbReference type="SAM" id="MobiDB-lite"/>
    </source>
</evidence>